<feature type="transmembrane region" description="Helical" evidence="6">
    <location>
        <begin position="385"/>
        <end position="410"/>
    </location>
</feature>
<feature type="transmembrane region" description="Helical" evidence="6">
    <location>
        <begin position="213"/>
        <end position="232"/>
    </location>
</feature>
<organism evidence="8 9">
    <name type="scientific">Uabimicrobium amorphum</name>
    <dbReference type="NCBI Taxonomy" id="2596890"/>
    <lineage>
        <taxon>Bacteria</taxon>
        <taxon>Pseudomonadati</taxon>
        <taxon>Planctomycetota</taxon>
        <taxon>Candidatus Uabimicrobiia</taxon>
        <taxon>Candidatus Uabimicrobiales</taxon>
        <taxon>Candidatus Uabimicrobiaceae</taxon>
        <taxon>Candidatus Uabimicrobium</taxon>
    </lineage>
</organism>
<evidence type="ECO:0000313" key="9">
    <source>
        <dbReference type="Proteomes" id="UP000326354"/>
    </source>
</evidence>
<sequence length="738" mass="84282">MQGIYFILWGIVPLLCFSWFSNQFFPKVTLLYLLTCVFCIQLYKSKKNVISNEHMMIFVVVIFMAMSFSIAHLQYWIIILLLAIIFSHAEEKQIMTTLYSLCAAATVASIYGIYQYTASTQLRVNTFPTYTSSFSLINTAGAFISCSCMLTMSLAVVNFPKHTPLLLVSFVLQLSYLMCTGSRAGYVAFAITFLLFAIVVITRQFSLRLKHLLLILGVFVITIAASLLYTPVKQQTMSIFDSKNNSNKVRLYMWESTWDMTSDYLWSGVGSGKFIEQYPLYRNKEEYTISDSRVATHPHNDFLLIVAENGIFILALFIVLLFFSLRKLYRGHNGMYLCGLSILICLLINACFYCVFIAPTTALLLGISLGIAAQKSHKYIHGNAIFPLLLIVSLCGLCTSLLQSAANIHFHSGQKHMKTKKYDKAITQLQKAQSLWSDHNTHLEMGRCYLVKKQPQKAQMHLEKAQATYLENAYLTLGICYTHIKEHHKAFVTWKQALRLYPESWQLNYNLGKLCLDIGKAPQAVNYLNKALLLREQLGKDIDFLMNIGLANEYIGQYGKAMTFYSKAKEKDKRKIVPTMYIANTLVKMRLFPSALHHLEFVAKNGKKAEIITANISMAKIYEELQQPKIAMTLCFKVISLDRNNYEANFLLGRSLFFQKKYKMGVKFLGVARSASPQNPWPPLFLALTHFEQNQHTQAIMYLQKAKDLGFSSWKELYQVSQISSSTKQKIQSYLQKK</sequence>
<feature type="transmembrane region" description="Helical" evidence="6">
    <location>
        <begin position="6"/>
        <end position="21"/>
    </location>
</feature>
<evidence type="ECO:0000256" key="2">
    <source>
        <dbReference type="ARBA" id="ARBA00022692"/>
    </source>
</evidence>
<dbReference type="InterPro" id="IPR019734">
    <property type="entry name" value="TPR_rpt"/>
</dbReference>
<dbReference type="SMART" id="SM00028">
    <property type="entry name" value="TPR"/>
    <property type="match status" value="6"/>
</dbReference>
<keyword evidence="9" id="KW-1185">Reference proteome</keyword>
<feature type="transmembrane region" description="Helical" evidence="6">
    <location>
        <begin position="302"/>
        <end position="323"/>
    </location>
</feature>
<evidence type="ECO:0000313" key="8">
    <source>
        <dbReference type="EMBL" id="BBM85706.1"/>
    </source>
</evidence>
<dbReference type="GO" id="GO:0016874">
    <property type="term" value="F:ligase activity"/>
    <property type="evidence" value="ECO:0007669"/>
    <property type="project" value="UniProtKB-KW"/>
</dbReference>
<gene>
    <name evidence="8" type="ORF">UABAM_04081</name>
</gene>
<dbReference type="Pfam" id="PF13181">
    <property type="entry name" value="TPR_8"/>
    <property type="match status" value="1"/>
</dbReference>
<dbReference type="EMBL" id="AP019860">
    <property type="protein sequence ID" value="BBM85706.1"/>
    <property type="molecule type" value="Genomic_DNA"/>
</dbReference>
<keyword evidence="5" id="KW-0802">TPR repeat</keyword>
<dbReference type="GO" id="GO:0016020">
    <property type="term" value="C:membrane"/>
    <property type="evidence" value="ECO:0007669"/>
    <property type="project" value="UniProtKB-SubCell"/>
</dbReference>
<protein>
    <submittedName>
        <fullName evidence="8">Ligase</fullName>
    </submittedName>
</protein>
<dbReference type="AlphaFoldDB" id="A0A5S9IQD1"/>
<name>A0A5S9IQD1_UABAM</name>
<accession>A0A5S9IQD1</accession>
<dbReference type="RefSeq" id="WP_151969796.1">
    <property type="nucleotide sequence ID" value="NZ_AP019860.1"/>
</dbReference>
<evidence type="ECO:0000259" key="7">
    <source>
        <dbReference type="Pfam" id="PF04932"/>
    </source>
</evidence>
<evidence type="ECO:0000256" key="5">
    <source>
        <dbReference type="PROSITE-ProRule" id="PRU00339"/>
    </source>
</evidence>
<dbReference type="Pfam" id="PF04932">
    <property type="entry name" value="Wzy_C"/>
    <property type="match status" value="1"/>
</dbReference>
<feature type="repeat" description="TPR" evidence="5">
    <location>
        <begin position="471"/>
        <end position="504"/>
    </location>
</feature>
<feature type="transmembrane region" description="Helical" evidence="6">
    <location>
        <begin position="335"/>
        <end position="365"/>
    </location>
</feature>
<feature type="transmembrane region" description="Helical" evidence="6">
    <location>
        <begin position="184"/>
        <end position="201"/>
    </location>
</feature>
<dbReference type="InterPro" id="IPR051533">
    <property type="entry name" value="WaaL-like"/>
</dbReference>
<proteinExistence type="predicted"/>
<feature type="transmembrane region" description="Helical" evidence="6">
    <location>
        <begin position="98"/>
        <end position="116"/>
    </location>
</feature>
<evidence type="ECO:0000256" key="3">
    <source>
        <dbReference type="ARBA" id="ARBA00022989"/>
    </source>
</evidence>
<comment type="subcellular location">
    <subcellularLocation>
        <location evidence="1">Membrane</location>
        <topology evidence="1">Multi-pass membrane protein</topology>
    </subcellularLocation>
</comment>
<keyword evidence="4 6" id="KW-0472">Membrane</keyword>
<feature type="transmembrane region" description="Helical" evidence="6">
    <location>
        <begin position="56"/>
        <end position="86"/>
    </location>
</feature>
<feature type="domain" description="O-antigen ligase-related" evidence="7">
    <location>
        <begin position="169"/>
        <end position="318"/>
    </location>
</feature>
<dbReference type="KEGG" id="uam:UABAM_04081"/>
<evidence type="ECO:0000256" key="4">
    <source>
        <dbReference type="ARBA" id="ARBA00023136"/>
    </source>
</evidence>
<dbReference type="Pfam" id="PF13174">
    <property type="entry name" value="TPR_6"/>
    <property type="match status" value="1"/>
</dbReference>
<keyword evidence="8" id="KW-0436">Ligase</keyword>
<feature type="repeat" description="TPR" evidence="5">
    <location>
        <begin position="406"/>
        <end position="439"/>
    </location>
</feature>
<dbReference type="InterPro" id="IPR011990">
    <property type="entry name" value="TPR-like_helical_dom_sf"/>
</dbReference>
<dbReference type="Gene3D" id="1.25.40.10">
    <property type="entry name" value="Tetratricopeptide repeat domain"/>
    <property type="match status" value="3"/>
</dbReference>
<dbReference type="SUPFAM" id="SSF48452">
    <property type="entry name" value="TPR-like"/>
    <property type="match status" value="2"/>
</dbReference>
<dbReference type="PANTHER" id="PTHR37422">
    <property type="entry name" value="TEICHURONIC ACID BIOSYNTHESIS PROTEIN TUAE"/>
    <property type="match status" value="1"/>
</dbReference>
<keyword evidence="2 6" id="KW-0812">Transmembrane</keyword>
<dbReference type="PROSITE" id="PS50005">
    <property type="entry name" value="TPR"/>
    <property type="match status" value="2"/>
</dbReference>
<dbReference type="InterPro" id="IPR007016">
    <property type="entry name" value="O-antigen_ligase-rel_domated"/>
</dbReference>
<evidence type="ECO:0000256" key="6">
    <source>
        <dbReference type="SAM" id="Phobius"/>
    </source>
</evidence>
<evidence type="ECO:0000256" key="1">
    <source>
        <dbReference type="ARBA" id="ARBA00004141"/>
    </source>
</evidence>
<reference evidence="8 9" key="1">
    <citation type="submission" date="2019-08" db="EMBL/GenBank/DDBJ databases">
        <title>Complete genome sequence of Candidatus Uab amorphum.</title>
        <authorList>
            <person name="Shiratori T."/>
            <person name="Suzuki S."/>
            <person name="Kakizawa Y."/>
            <person name="Ishida K."/>
        </authorList>
    </citation>
    <scope>NUCLEOTIDE SEQUENCE [LARGE SCALE GENOMIC DNA]</scope>
    <source>
        <strain evidence="8 9">SRT547</strain>
    </source>
</reference>
<feature type="transmembrane region" description="Helical" evidence="6">
    <location>
        <begin position="136"/>
        <end position="156"/>
    </location>
</feature>
<dbReference type="PANTHER" id="PTHR37422:SF13">
    <property type="entry name" value="LIPOPOLYSACCHARIDE BIOSYNTHESIS PROTEIN PA4999-RELATED"/>
    <property type="match status" value="1"/>
</dbReference>
<keyword evidence="3 6" id="KW-1133">Transmembrane helix</keyword>
<dbReference type="OrthoDB" id="9766710at2"/>
<dbReference type="Proteomes" id="UP000326354">
    <property type="component" value="Chromosome"/>
</dbReference>
<feature type="transmembrane region" description="Helical" evidence="6">
    <location>
        <begin position="28"/>
        <end position="44"/>
    </location>
</feature>